<dbReference type="InterPro" id="IPR028979">
    <property type="entry name" value="Ser_kin/Pase_Hpr-like_N_sf"/>
</dbReference>
<dbReference type="Gene3D" id="3.10.580.10">
    <property type="entry name" value="CBS-domain"/>
    <property type="match status" value="1"/>
</dbReference>
<dbReference type="Pfam" id="PF03061">
    <property type="entry name" value="4HBT"/>
    <property type="match status" value="1"/>
</dbReference>
<dbReference type="SMART" id="SM00116">
    <property type="entry name" value="CBS"/>
    <property type="match status" value="2"/>
</dbReference>
<dbReference type="SUPFAM" id="SSF54637">
    <property type="entry name" value="Thioesterase/thiol ester dehydrase-isomerase"/>
    <property type="match status" value="1"/>
</dbReference>
<dbReference type="InterPro" id="IPR029069">
    <property type="entry name" value="HotDog_dom_sf"/>
</dbReference>
<gene>
    <name evidence="4" type="ORF">B0H99_108151</name>
</gene>
<dbReference type="InterPro" id="IPR006683">
    <property type="entry name" value="Thioestr_dom"/>
</dbReference>
<feature type="domain" description="CBS" evidence="3">
    <location>
        <begin position="260"/>
        <end position="318"/>
    </location>
</feature>
<evidence type="ECO:0000313" key="4">
    <source>
        <dbReference type="EMBL" id="PSL35244.1"/>
    </source>
</evidence>
<proteinExistence type="predicted"/>
<comment type="caution">
    <text evidence="4">The sequence shown here is derived from an EMBL/GenBank/DDBJ whole genome shotgun (WGS) entry which is preliminary data.</text>
</comment>
<evidence type="ECO:0000256" key="1">
    <source>
        <dbReference type="ARBA" id="ARBA00023122"/>
    </source>
</evidence>
<organism evidence="4 5">
    <name type="scientific">Planomicrobium soli</name>
    <dbReference type="NCBI Taxonomy" id="1176648"/>
    <lineage>
        <taxon>Bacteria</taxon>
        <taxon>Bacillati</taxon>
        <taxon>Bacillota</taxon>
        <taxon>Bacilli</taxon>
        <taxon>Bacillales</taxon>
        <taxon>Caryophanaceae</taxon>
        <taxon>Planomicrobium</taxon>
    </lineage>
</organism>
<dbReference type="PROSITE" id="PS51371">
    <property type="entry name" value="CBS"/>
    <property type="match status" value="2"/>
</dbReference>
<dbReference type="Pfam" id="PF00571">
    <property type="entry name" value="CBS"/>
    <property type="match status" value="2"/>
</dbReference>
<dbReference type="InterPro" id="IPR036388">
    <property type="entry name" value="WH-like_DNA-bd_sf"/>
</dbReference>
<dbReference type="InterPro" id="IPR010766">
    <property type="entry name" value="DRTGG"/>
</dbReference>
<dbReference type="Pfam" id="PF07085">
    <property type="entry name" value="DRTGG"/>
    <property type="match status" value="1"/>
</dbReference>
<dbReference type="Gene3D" id="3.40.1390.20">
    <property type="entry name" value="HprK N-terminal domain-like"/>
    <property type="match status" value="1"/>
</dbReference>
<dbReference type="EMBL" id="PYAT01000008">
    <property type="protein sequence ID" value="PSL35244.1"/>
    <property type="molecule type" value="Genomic_DNA"/>
</dbReference>
<evidence type="ECO:0000259" key="3">
    <source>
        <dbReference type="PROSITE" id="PS51371"/>
    </source>
</evidence>
<dbReference type="SUPFAM" id="SSF54631">
    <property type="entry name" value="CBS-domain pair"/>
    <property type="match status" value="1"/>
</dbReference>
<dbReference type="PANTHER" id="PTHR43080:SF2">
    <property type="entry name" value="CBS DOMAIN-CONTAINING PROTEIN"/>
    <property type="match status" value="1"/>
</dbReference>
<evidence type="ECO:0000313" key="5">
    <source>
        <dbReference type="Proteomes" id="UP000242682"/>
    </source>
</evidence>
<dbReference type="CDD" id="cd03440">
    <property type="entry name" value="hot_dog"/>
    <property type="match status" value="1"/>
</dbReference>
<dbReference type="InterPro" id="IPR036390">
    <property type="entry name" value="WH_DNA-bd_sf"/>
</dbReference>
<dbReference type="InterPro" id="IPR046342">
    <property type="entry name" value="CBS_dom_sf"/>
</dbReference>
<dbReference type="Gene3D" id="1.10.10.10">
    <property type="entry name" value="Winged helix-like DNA-binding domain superfamily/Winged helix DNA-binding domain"/>
    <property type="match status" value="1"/>
</dbReference>
<dbReference type="SUPFAM" id="SSF75138">
    <property type="entry name" value="HprK N-terminal domain-like"/>
    <property type="match status" value="1"/>
</dbReference>
<dbReference type="PANTHER" id="PTHR43080">
    <property type="entry name" value="CBS DOMAIN-CONTAINING PROTEIN CBSX3, MITOCHONDRIAL"/>
    <property type="match status" value="1"/>
</dbReference>
<keyword evidence="5" id="KW-1185">Reference proteome</keyword>
<keyword evidence="1 2" id="KW-0129">CBS domain</keyword>
<dbReference type="InterPro" id="IPR000644">
    <property type="entry name" value="CBS_dom"/>
</dbReference>
<sequence>MGELMATKHEQILDYIETLAVGEKISVRRIAKELHVSEGTAYRAIKDAEAKRLVSTIERVGTIRIERKKKENIERLTYAEIVNIVDGQVLGGRAGLHKSLTKFVIGAMQLDDMMRYTEAGNLLIVGNRLKAQEYALRAGAAVLVTGGFDTTDTVKNLADEYELPVISTSYDTFTVATMINRAIYDQLIKKEILLIEDILIPLENTAVLHFKETISRYNELNEETSHGGFPVVDENQKLVGIITSRDVIGHGQTEPIEKVMTKYPLTVSMQTSVAAAGHRMVWEGIDLMPVTDDSGYLKGVISRQDVLKAIQTAQRQPQQGETIDDIIKSQLHLQSADKLTLEFRVTPQMTNAYGSMSYGAYTTILTEAASTALKTKNRKDSVLENMAVYFLKPVQHDSVMLVRPVILDITRKSAKVDIEVSFEDEIVGKALLTFQLLDR</sequence>
<dbReference type="Gene3D" id="3.10.129.10">
    <property type="entry name" value="Hotdog Thioesterase"/>
    <property type="match status" value="1"/>
</dbReference>
<reference evidence="4 5" key="1">
    <citation type="submission" date="2018-03" db="EMBL/GenBank/DDBJ databases">
        <title>Genomic Encyclopedia of Type Strains, Phase III (KMG-III): the genomes of soil and plant-associated and newly described type strains.</title>
        <authorList>
            <person name="Whitman W."/>
        </authorList>
    </citation>
    <scope>NUCLEOTIDE SEQUENCE [LARGE SCALE GENOMIC DNA]</scope>
    <source>
        <strain evidence="4 5">CGMCC 1.12259</strain>
    </source>
</reference>
<accession>A0A2P8GMP5</accession>
<dbReference type="AlphaFoldDB" id="A0A2P8GMP5"/>
<dbReference type="SUPFAM" id="SSF46785">
    <property type="entry name" value="Winged helix' DNA-binding domain"/>
    <property type="match status" value="1"/>
</dbReference>
<name>A0A2P8GMP5_9BACL</name>
<evidence type="ECO:0000256" key="2">
    <source>
        <dbReference type="PROSITE-ProRule" id="PRU00703"/>
    </source>
</evidence>
<feature type="domain" description="CBS" evidence="3">
    <location>
        <begin position="199"/>
        <end position="258"/>
    </location>
</feature>
<dbReference type="Proteomes" id="UP000242682">
    <property type="component" value="Unassembled WGS sequence"/>
</dbReference>
<protein>
    <submittedName>
        <fullName evidence="4">Putative transcriptional regulator</fullName>
    </submittedName>
</protein>
<dbReference type="CDD" id="cd04596">
    <property type="entry name" value="CBS_pair_DRTGG_assoc"/>
    <property type="match status" value="1"/>
</dbReference>
<dbReference type="InterPro" id="IPR051257">
    <property type="entry name" value="Diverse_CBS-Domain"/>
</dbReference>